<name>A0A8T0H6M7_CERPU</name>
<dbReference type="PANTHER" id="PTHR11206">
    <property type="entry name" value="MULTIDRUG RESISTANCE PROTEIN"/>
    <property type="match status" value="1"/>
</dbReference>
<dbReference type="CDD" id="cd13132">
    <property type="entry name" value="MATE_eukaryotic"/>
    <property type="match status" value="1"/>
</dbReference>
<reference evidence="8" key="1">
    <citation type="submission" date="2020-06" db="EMBL/GenBank/DDBJ databases">
        <title>WGS assembly of Ceratodon purpureus strain R40.</title>
        <authorList>
            <person name="Carey S.B."/>
            <person name="Jenkins J."/>
            <person name="Shu S."/>
            <person name="Lovell J.T."/>
            <person name="Sreedasyam A."/>
            <person name="Maumus F."/>
            <person name="Tiley G.P."/>
            <person name="Fernandez-Pozo N."/>
            <person name="Barry K."/>
            <person name="Chen C."/>
            <person name="Wang M."/>
            <person name="Lipzen A."/>
            <person name="Daum C."/>
            <person name="Saski C.A."/>
            <person name="Payton A.C."/>
            <person name="Mcbreen J.C."/>
            <person name="Conrad R.E."/>
            <person name="Kollar L.M."/>
            <person name="Olsson S."/>
            <person name="Huttunen S."/>
            <person name="Landis J.B."/>
            <person name="Wickett N.J."/>
            <person name="Johnson M.G."/>
            <person name="Rensing S.A."/>
            <person name="Grimwood J."/>
            <person name="Schmutz J."/>
            <person name="Mcdaniel S.F."/>
        </authorList>
    </citation>
    <scope>NUCLEOTIDE SEQUENCE</scope>
    <source>
        <strain evidence="8">R40</strain>
    </source>
</reference>
<dbReference type="GO" id="GO:0015297">
    <property type="term" value="F:antiporter activity"/>
    <property type="evidence" value="ECO:0007669"/>
    <property type="project" value="InterPro"/>
</dbReference>
<dbReference type="NCBIfam" id="TIGR00797">
    <property type="entry name" value="matE"/>
    <property type="match status" value="1"/>
</dbReference>
<comment type="caution">
    <text evidence="8">The sequence shown here is derived from an EMBL/GenBank/DDBJ whole genome shotgun (WGS) entry which is preliminary data.</text>
</comment>
<dbReference type="GO" id="GO:0016020">
    <property type="term" value="C:membrane"/>
    <property type="evidence" value="ECO:0007669"/>
    <property type="project" value="UniProtKB-SubCell"/>
</dbReference>
<dbReference type="InterPro" id="IPR045069">
    <property type="entry name" value="MATE_euk"/>
</dbReference>
<evidence type="ECO:0000256" key="4">
    <source>
        <dbReference type="ARBA" id="ARBA00022989"/>
    </source>
</evidence>
<dbReference type="Proteomes" id="UP000822688">
    <property type="component" value="Chromosome 7"/>
</dbReference>
<feature type="transmembrane region" description="Helical" evidence="6">
    <location>
        <begin position="277"/>
        <end position="296"/>
    </location>
</feature>
<proteinExistence type="inferred from homology"/>
<dbReference type="Pfam" id="PF01554">
    <property type="entry name" value="MatE"/>
    <property type="match status" value="2"/>
</dbReference>
<gene>
    <name evidence="8" type="ORF">KC19_7G026100</name>
</gene>
<feature type="transmembrane region" description="Helical" evidence="6">
    <location>
        <begin position="202"/>
        <end position="227"/>
    </location>
</feature>
<accession>A0A8T0H6M7</accession>
<feature type="transmembrane region" description="Helical" evidence="6">
    <location>
        <begin position="177"/>
        <end position="195"/>
    </location>
</feature>
<feature type="transmembrane region" description="Helical" evidence="6">
    <location>
        <begin position="430"/>
        <end position="454"/>
    </location>
</feature>
<comment type="similarity">
    <text evidence="2 6">Belongs to the multi antimicrobial extrusion (MATE) (TC 2.A.66.1) family.</text>
</comment>
<evidence type="ECO:0000256" key="2">
    <source>
        <dbReference type="ARBA" id="ARBA00010199"/>
    </source>
</evidence>
<comment type="subcellular location">
    <subcellularLocation>
        <location evidence="1">Membrane</location>
        <topology evidence="1">Multi-pass membrane protein</topology>
    </subcellularLocation>
</comment>
<evidence type="ECO:0000256" key="7">
    <source>
        <dbReference type="SAM" id="MobiDB-lite"/>
    </source>
</evidence>
<dbReference type="GO" id="GO:0042910">
    <property type="term" value="F:xenobiotic transmembrane transporter activity"/>
    <property type="evidence" value="ECO:0007669"/>
    <property type="project" value="InterPro"/>
</dbReference>
<evidence type="ECO:0000313" key="9">
    <source>
        <dbReference type="Proteomes" id="UP000822688"/>
    </source>
</evidence>
<evidence type="ECO:0000256" key="5">
    <source>
        <dbReference type="ARBA" id="ARBA00023136"/>
    </source>
</evidence>
<feature type="compositionally biased region" description="Polar residues" evidence="7">
    <location>
        <begin position="23"/>
        <end position="38"/>
    </location>
</feature>
<dbReference type="AlphaFoldDB" id="A0A8T0H6M7"/>
<keyword evidence="4 6" id="KW-1133">Transmembrane helix</keyword>
<evidence type="ECO:0000256" key="3">
    <source>
        <dbReference type="ARBA" id="ARBA00022692"/>
    </source>
</evidence>
<feature type="transmembrane region" description="Helical" evidence="6">
    <location>
        <begin position="397"/>
        <end position="418"/>
    </location>
</feature>
<keyword evidence="3 6" id="KW-0812">Transmembrane</keyword>
<organism evidence="8 9">
    <name type="scientific">Ceratodon purpureus</name>
    <name type="common">Fire moss</name>
    <name type="synonym">Dicranum purpureum</name>
    <dbReference type="NCBI Taxonomy" id="3225"/>
    <lineage>
        <taxon>Eukaryota</taxon>
        <taxon>Viridiplantae</taxon>
        <taxon>Streptophyta</taxon>
        <taxon>Embryophyta</taxon>
        <taxon>Bryophyta</taxon>
        <taxon>Bryophytina</taxon>
        <taxon>Bryopsida</taxon>
        <taxon>Dicranidae</taxon>
        <taxon>Pseudoditrichales</taxon>
        <taxon>Ditrichaceae</taxon>
        <taxon>Ceratodon</taxon>
    </lineage>
</organism>
<dbReference type="EMBL" id="CM026428">
    <property type="protein sequence ID" value="KAG0565949.1"/>
    <property type="molecule type" value="Genomic_DNA"/>
</dbReference>
<keyword evidence="5 6" id="KW-0472">Membrane</keyword>
<feature type="transmembrane region" description="Helical" evidence="6">
    <location>
        <begin position="358"/>
        <end position="377"/>
    </location>
</feature>
<sequence>MDSPSYTKPLIDCENSRLEPDDTTVTHSTFPHESSSADSGERDSECTRSWFLKELRKQLWLAGPMIAVNFLEYSLLVVSVMFVGHLGELALAGAALASSFAAVTGFSLLVGMGCALETLCGQAFGAKNYRMVGIYLQRGMLVLFFTAIPVAVVWFNMTQLLIAFGQDPEIAGKSGEYARFLIPSLFAYVAIQPLVKFLQAQSLVFVMSISSLATLCFVHIPLCYLLIFRLGVGFRGAAIATSVSNWVNVTILALYVKFSPHCKRTWTGFSRAAFEDLLSLFSLAVPSAIMVCLEMWSSELLIIFSGLLPNPKLETSALSVCMTTSSLVYMIPYGLGAATSTRVSNELGAAKPLAARRAVLVSLCLATVEGLLVFTSLFSVRKWWGWLFTNDAEVANYVALIMPMLAALSCLDAVQGVLTGVVRGGGWQAFGAATNLGSYYGVGLPIGIVLAFVFHYNDRGFWIGMSSGILTQVIILATATARTDWEQQARNAVERVGDSNFPDEVERPRKPEFDSFQAREEVLYALIK</sequence>
<dbReference type="GO" id="GO:1990961">
    <property type="term" value="P:xenobiotic detoxification by transmembrane export across the plasma membrane"/>
    <property type="evidence" value="ECO:0007669"/>
    <property type="project" value="InterPro"/>
</dbReference>
<evidence type="ECO:0000256" key="6">
    <source>
        <dbReference type="RuleBase" id="RU004914"/>
    </source>
</evidence>
<feature type="region of interest" description="Disordered" evidence="7">
    <location>
        <begin position="1"/>
        <end position="43"/>
    </location>
</feature>
<feature type="transmembrane region" description="Helical" evidence="6">
    <location>
        <begin position="316"/>
        <end position="338"/>
    </location>
</feature>
<feature type="transmembrane region" description="Helical" evidence="6">
    <location>
        <begin position="89"/>
        <end position="120"/>
    </location>
</feature>
<feature type="transmembrane region" description="Helical" evidence="6">
    <location>
        <begin position="141"/>
        <end position="165"/>
    </location>
</feature>
<feature type="transmembrane region" description="Helical" evidence="6">
    <location>
        <begin position="233"/>
        <end position="256"/>
    </location>
</feature>
<keyword evidence="9" id="KW-1185">Reference proteome</keyword>
<feature type="transmembrane region" description="Helical" evidence="6">
    <location>
        <begin position="59"/>
        <end position="83"/>
    </location>
</feature>
<evidence type="ECO:0000313" key="8">
    <source>
        <dbReference type="EMBL" id="KAG0565949.1"/>
    </source>
</evidence>
<protein>
    <recommendedName>
        <fullName evidence="6">Protein DETOXIFICATION</fullName>
    </recommendedName>
    <alternativeName>
        <fullName evidence="6">Multidrug and toxic compound extrusion protein</fullName>
    </alternativeName>
</protein>
<feature type="transmembrane region" description="Helical" evidence="6">
    <location>
        <begin position="460"/>
        <end position="481"/>
    </location>
</feature>
<evidence type="ECO:0000256" key="1">
    <source>
        <dbReference type="ARBA" id="ARBA00004141"/>
    </source>
</evidence>
<dbReference type="InterPro" id="IPR002528">
    <property type="entry name" value="MATE_fam"/>
</dbReference>